<gene>
    <name evidence="4" type="ORF">KK137_11880</name>
</gene>
<feature type="chain" id="PRO_5046189471" evidence="2">
    <location>
        <begin position="22"/>
        <end position="425"/>
    </location>
</feature>
<reference evidence="4 5" key="1">
    <citation type="submission" date="2021-05" db="EMBL/GenBank/DDBJ databases">
        <title>Croceibacterium sp. LX-88 genome sequence.</title>
        <authorList>
            <person name="Luo X."/>
        </authorList>
    </citation>
    <scope>NUCLEOTIDE SEQUENCE [LARGE SCALE GENOMIC DNA]</scope>
    <source>
        <strain evidence="4 5">LX-88</strain>
    </source>
</reference>
<proteinExistence type="predicted"/>
<dbReference type="EMBL" id="JAHFVK010000002">
    <property type="protein sequence ID" value="MBT2135034.1"/>
    <property type="molecule type" value="Genomic_DNA"/>
</dbReference>
<evidence type="ECO:0000313" key="4">
    <source>
        <dbReference type="EMBL" id="MBT2135034.1"/>
    </source>
</evidence>
<evidence type="ECO:0000256" key="2">
    <source>
        <dbReference type="SAM" id="SignalP"/>
    </source>
</evidence>
<dbReference type="Proteomes" id="UP000811255">
    <property type="component" value="Unassembled WGS sequence"/>
</dbReference>
<feature type="region of interest" description="Disordered" evidence="1">
    <location>
        <begin position="30"/>
        <end position="51"/>
    </location>
</feature>
<dbReference type="Pfam" id="PF07995">
    <property type="entry name" value="GSDH"/>
    <property type="match status" value="1"/>
</dbReference>
<dbReference type="InterPro" id="IPR011042">
    <property type="entry name" value="6-blade_b-propeller_TolB-like"/>
</dbReference>
<dbReference type="RefSeq" id="WP_214536624.1">
    <property type="nucleotide sequence ID" value="NZ_JAHFVK010000002.1"/>
</dbReference>
<sequence length="425" mass="45342">MKKLALTAVCMVLAASGTIVSAQNAPAPAQAPAAARPAGPPPVPPLGDGPWDVQGADAKLHVEVVTKGLDHPWALAFLPDGGMLVTERPGRLRIVRDGVLDPKPIEGLPPIFAPGIAGLTDIVLDPNFATNRVIYLAYSKADPAEGANPTPNVNSTLAVMRAKWDGAHQLTEVKDIFVADAWYGKPPLPPKCCGQGPAFGSFGGRMALDSEGHLFVTSGDRNFGEKVQDPSNHFGKILRLNLDGSPAKDNPLAGRQGAKPEIWSTGHRNPTGLYFDAATGRLWETEFGPRGGDEVNLIQRGGNYGWMDVTQGFHYNAEPAKKGTRNVEGMIDPVWAFGPPSGNPGNLAIYRGSAFPQWQGDMLLAAMNRSLVHFRLSPDGHVVWKEDLLSNLGQRLRDVRVAPDGSLYILTDETAGAILRVTPGS</sequence>
<evidence type="ECO:0000259" key="3">
    <source>
        <dbReference type="Pfam" id="PF07995"/>
    </source>
</evidence>
<dbReference type="Gene3D" id="2.120.10.30">
    <property type="entry name" value="TolB, C-terminal domain"/>
    <property type="match status" value="1"/>
</dbReference>
<dbReference type="InterPro" id="IPR012938">
    <property type="entry name" value="Glc/Sorbosone_DH"/>
</dbReference>
<organism evidence="4 5">
    <name type="scientific">Croceibacterium selenioxidans</name>
    <dbReference type="NCBI Taxonomy" id="2838833"/>
    <lineage>
        <taxon>Bacteria</taxon>
        <taxon>Pseudomonadati</taxon>
        <taxon>Pseudomonadota</taxon>
        <taxon>Alphaproteobacteria</taxon>
        <taxon>Sphingomonadales</taxon>
        <taxon>Erythrobacteraceae</taxon>
        <taxon>Croceibacterium</taxon>
    </lineage>
</organism>
<dbReference type="PANTHER" id="PTHR19328">
    <property type="entry name" value="HEDGEHOG-INTERACTING PROTEIN"/>
    <property type="match status" value="1"/>
</dbReference>
<feature type="domain" description="Glucose/Sorbosone dehydrogenase" evidence="3">
    <location>
        <begin position="69"/>
        <end position="420"/>
    </location>
</feature>
<dbReference type="InterPro" id="IPR011041">
    <property type="entry name" value="Quinoprot_gluc/sorb_DH_b-prop"/>
</dbReference>
<dbReference type="SUPFAM" id="SSF50952">
    <property type="entry name" value="Soluble quinoprotein glucose dehydrogenase"/>
    <property type="match status" value="1"/>
</dbReference>
<evidence type="ECO:0000313" key="5">
    <source>
        <dbReference type="Proteomes" id="UP000811255"/>
    </source>
</evidence>
<keyword evidence="2" id="KW-0732">Signal</keyword>
<evidence type="ECO:0000256" key="1">
    <source>
        <dbReference type="SAM" id="MobiDB-lite"/>
    </source>
</evidence>
<feature type="compositionally biased region" description="Pro residues" evidence="1">
    <location>
        <begin position="38"/>
        <end position="47"/>
    </location>
</feature>
<comment type="caution">
    <text evidence="4">The sequence shown here is derived from an EMBL/GenBank/DDBJ whole genome shotgun (WGS) entry which is preliminary data.</text>
</comment>
<accession>A0ABS5W5R4</accession>
<name>A0ABS5W5R4_9SPHN</name>
<dbReference type="PANTHER" id="PTHR19328:SF75">
    <property type="entry name" value="ALDOSE SUGAR DEHYDROGENASE YLII"/>
    <property type="match status" value="1"/>
</dbReference>
<protein>
    <submittedName>
        <fullName evidence="4">Sorbosone dehydrogenase family protein</fullName>
    </submittedName>
</protein>
<keyword evidence="5" id="KW-1185">Reference proteome</keyword>
<feature type="signal peptide" evidence="2">
    <location>
        <begin position="1"/>
        <end position="21"/>
    </location>
</feature>